<comment type="caution">
    <text evidence="3">The sequence shown here is derived from an EMBL/GenBank/DDBJ whole genome shotgun (WGS) entry which is preliminary data.</text>
</comment>
<evidence type="ECO:0000313" key="4">
    <source>
        <dbReference type="Proteomes" id="UP000326396"/>
    </source>
</evidence>
<dbReference type="InterPro" id="IPR023214">
    <property type="entry name" value="HAD_sf"/>
</dbReference>
<dbReference type="Proteomes" id="UP000326396">
    <property type="component" value="Unassembled WGS sequence"/>
</dbReference>
<reference evidence="3 4" key="1">
    <citation type="submission" date="2019-05" db="EMBL/GenBank/DDBJ databases">
        <title>Mikania micrantha, genome provides insights into the molecular mechanism of rapid growth.</title>
        <authorList>
            <person name="Liu B."/>
        </authorList>
    </citation>
    <scope>NUCLEOTIDE SEQUENCE [LARGE SCALE GENOMIC DNA]</scope>
    <source>
        <strain evidence="3">NLD-2019</strain>
        <tissue evidence="3">Leaf</tissue>
    </source>
</reference>
<keyword evidence="1" id="KW-0479">Metal-binding</keyword>
<evidence type="ECO:0000313" key="3">
    <source>
        <dbReference type="EMBL" id="KAD2145559.1"/>
    </source>
</evidence>
<sequence>MMTVGEISEKSKSAFAALAPLEAVLFDIGFNGGVPIDEDFFVQNIAGKHNDDIAAALFPDDIERGLKFCVDKEAYFRKYSLSLILSDSVSGIKAGVAAGMPVVGLTTRNPEQLLMTANPALLIENYEDLKLWTVLEELGKKAGDA</sequence>
<dbReference type="InterPro" id="IPR051600">
    <property type="entry name" value="Beta-PGM-like"/>
</dbReference>
<dbReference type="InterPro" id="IPR036412">
    <property type="entry name" value="HAD-like_sf"/>
</dbReference>
<dbReference type="GO" id="GO:0003824">
    <property type="term" value="F:catalytic activity"/>
    <property type="evidence" value="ECO:0007669"/>
    <property type="project" value="UniProtKB-ARBA"/>
</dbReference>
<keyword evidence="4" id="KW-1185">Reference proteome</keyword>
<accession>A0A5N6LJR1</accession>
<proteinExistence type="predicted"/>
<dbReference type="SUPFAM" id="SSF56784">
    <property type="entry name" value="HAD-like"/>
    <property type="match status" value="1"/>
</dbReference>
<dbReference type="AlphaFoldDB" id="A0A5N6LJR1"/>
<evidence type="ECO:0000256" key="2">
    <source>
        <dbReference type="ARBA" id="ARBA00022842"/>
    </source>
</evidence>
<gene>
    <name evidence="3" type="ORF">E3N88_41764</name>
</gene>
<dbReference type="OrthoDB" id="40579at2759"/>
<dbReference type="Gene3D" id="3.40.50.1000">
    <property type="entry name" value="HAD superfamily/HAD-like"/>
    <property type="match status" value="1"/>
</dbReference>
<name>A0A5N6LJR1_9ASTR</name>
<dbReference type="PANTHER" id="PTHR46193:SF9">
    <property type="entry name" value="HALOACID DEHALOGENASE-LIKE HYDROLASE DOMAIN-CONTAINING PROTEIN SGPP"/>
    <property type="match status" value="1"/>
</dbReference>
<dbReference type="GO" id="GO:0046872">
    <property type="term" value="F:metal ion binding"/>
    <property type="evidence" value="ECO:0007669"/>
    <property type="project" value="UniProtKB-KW"/>
</dbReference>
<protein>
    <submittedName>
        <fullName evidence="3">Uncharacterized protein</fullName>
    </submittedName>
</protein>
<organism evidence="3 4">
    <name type="scientific">Mikania micrantha</name>
    <name type="common">bitter vine</name>
    <dbReference type="NCBI Taxonomy" id="192012"/>
    <lineage>
        <taxon>Eukaryota</taxon>
        <taxon>Viridiplantae</taxon>
        <taxon>Streptophyta</taxon>
        <taxon>Embryophyta</taxon>
        <taxon>Tracheophyta</taxon>
        <taxon>Spermatophyta</taxon>
        <taxon>Magnoliopsida</taxon>
        <taxon>eudicotyledons</taxon>
        <taxon>Gunneridae</taxon>
        <taxon>Pentapetalae</taxon>
        <taxon>asterids</taxon>
        <taxon>campanulids</taxon>
        <taxon>Asterales</taxon>
        <taxon>Asteraceae</taxon>
        <taxon>Asteroideae</taxon>
        <taxon>Heliantheae alliance</taxon>
        <taxon>Eupatorieae</taxon>
        <taxon>Mikania</taxon>
    </lineage>
</organism>
<dbReference type="PANTHER" id="PTHR46193">
    <property type="entry name" value="6-PHOSPHOGLUCONATE PHOSPHATASE"/>
    <property type="match status" value="1"/>
</dbReference>
<evidence type="ECO:0000256" key="1">
    <source>
        <dbReference type="ARBA" id="ARBA00022723"/>
    </source>
</evidence>
<dbReference type="EMBL" id="SZYD01000141">
    <property type="protein sequence ID" value="KAD2145559.1"/>
    <property type="molecule type" value="Genomic_DNA"/>
</dbReference>
<keyword evidence="2" id="KW-0460">Magnesium</keyword>